<name>A0A2K1QKD1_9PEZI</name>
<dbReference type="GO" id="GO:0016020">
    <property type="term" value="C:membrane"/>
    <property type="evidence" value="ECO:0007669"/>
    <property type="project" value="UniProtKB-SubCell"/>
</dbReference>
<evidence type="ECO:0000256" key="11">
    <source>
        <dbReference type="SAM" id="Phobius"/>
    </source>
</evidence>
<evidence type="ECO:0000313" key="13">
    <source>
        <dbReference type="Proteomes" id="UP000243797"/>
    </source>
</evidence>
<evidence type="ECO:0000256" key="10">
    <source>
        <dbReference type="RuleBase" id="RU003750"/>
    </source>
</evidence>
<keyword evidence="2" id="KW-0444">Lipid biosynthesis</keyword>
<dbReference type="STRING" id="2082308.A0A2K1QKD1"/>
<dbReference type="PANTHER" id="PTHR14269">
    <property type="entry name" value="CDP-DIACYLGLYCEROL--GLYCEROL-3-PHOSPHATE 3-PHOSPHATIDYLTRANSFERASE-RELATED"/>
    <property type="match status" value="1"/>
</dbReference>
<dbReference type="InParanoid" id="A0A2K1QKD1"/>
<keyword evidence="9" id="KW-1208">Phospholipid metabolism</keyword>
<keyword evidence="13" id="KW-1185">Reference proteome</keyword>
<keyword evidence="3 10" id="KW-0808">Transferase</keyword>
<keyword evidence="8" id="KW-0594">Phospholipid biosynthesis</keyword>
<dbReference type="PROSITE" id="PS00379">
    <property type="entry name" value="CDP_ALCOHOL_P_TRANSF"/>
    <property type="match status" value="1"/>
</dbReference>
<dbReference type="GO" id="GO:0043337">
    <property type="term" value="F:cardiolipin synthase (CMP-forming)"/>
    <property type="evidence" value="ECO:0007669"/>
    <property type="project" value="TreeGrafter"/>
</dbReference>
<dbReference type="Proteomes" id="UP000243797">
    <property type="component" value="Unassembled WGS sequence"/>
</dbReference>
<evidence type="ECO:0000256" key="2">
    <source>
        <dbReference type="ARBA" id="ARBA00022516"/>
    </source>
</evidence>
<dbReference type="InterPro" id="IPR000462">
    <property type="entry name" value="CDP-OH_P_trans"/>
</dbReference>
<evidence type="ECO:0000256" key="6">
    <source>
        <dbReference type="ARBA" id="ARBA00023098"/>
    </source>
</evidence>
<evidence type="ECO:0000256" key="7">
    <source>
        <dbReference type="ARBA" id="ARBA00023136"/>
    </source>
</evidence>
<dbReference type="OrthoDB" id="10020554at2759"/>
<dbReference type="Pfam" id="PF01066">
    <property type="entry name" value="CDP-OH_P_transf"/>
    <property type="match status" value="1"/>
</dbReference>
<keyword evidence="7 11" id="KW-0472">Membrane</keyword>
<comment type="subcellular location">
    <subcellularLocation>
        <location evidence="1">Membrane</location>
        <topology evidence="1">Multi-pass membrane protein</topology>
    </subcellularLocation>
</comment>
<feature type="transmembrane region" description="Helical" evidence="11">
    <location>
        <begin position="256"/>
        <end position="275"/>
    </location>
</feature>
<comment type="similarity">
    <text evidence="10">Belongs to the CDP-alcohol phosphatidyltransferase class-I family.</text>
</comment>
<dbReference type="AlphaFoldDB" id="A0A2K1QKD1"/>
<reference evidence="12 13" key="1">
    <citation type="submission" date="2017-06" db="EMBL/GenBank/DDBJ databases">
        <title>Draft genome sequence of a variant of Elsinoe murrayae.</title>
        <authorList>
            <person name="Cheng Q."/>
        </authorList>
    </citation>
    <scope>NUCLEOTIDE SEQUENCE [LARGE SCALE GENOMIC DNA]</scope>
    <source>
        <strain evidence="12 13">CQ-2017a</strain>
    </source>
</reference>
<protein>
    <recommendedName>
        <fullName evidence="14">Cardiolipin synthase</fullName>
    </recommendedName>
</protein>
<gene>
    <name evidence="12" type="ORF">CAC42_599</name>
</gene>
<dbReference type="Gene3D" id="1.20.120.1760">
    <property type="match status" value="1"/>
</dbReference>
<dbReference type="InterPro" id="IPR043130">
    <property type="entry name" value="CDP-OH_PTrfase_TM_dom"/>
</dbReference>
<dbReference type="EMBL" id="NKHZ01000070">
    <property type="protein sequence ID" value="PNS15340.1"/>
    <property type="molecule type" value="Genomic_DNA"/>
</dbReference>
<evidence type="ECO:0008006" key="14">
    <source>
        <dbReference type="Google" id="ProtNLM"/>
    </source>
</evidence>
<keyword evidence="5 11" id="KW-1133">Transmembrane helix</keyword>
<dbReference type="InterPro" id="IPR050324">
    <property type="entry name" value="CDP-alcohol_PTase-I"/>
</dbReference>
<organism evidence="12 13">
    <name type="scientific">Sphaceloma murrayae</name>
    <dbReference type="NCBI Taxonomy" id="2082308"/>
    <lineage>
        <taxon>Eukaryota</taxon>
        <taxon>Fungi</taxon>
        <taxon>Dikarya</taxon>
        <taxon>Ascomycota</taxon>
        <taxon>Pezizomycotina</taxon>
        <taxon>Dothideomycetes</taxon>
        <taxon>Dothideomycetidae</taxon>
        <taxon>Myriangiales</taxon>
        <taxon>Elsinoaceae</taxon>
        <taxon>Sphaceloma</taxon>
    </lineage>
</organism>
<sequence>MSDILSPVVRHSVVLRGLPRLSANIKNFTRRGSYLRDPKPKRQVTQRLNDTRLKTKDLTEKVKSSLTNLTPHENIYNIPNFLTVTRLIASPIVGYLIVQGDLKWALGLFFYAGVTDLIDGWMARKYKLQTVVGSVIDPMADKLLMTVMTISLAAKGLMPAYLATLILGRDITLALAAIYYRYASLPAPKTLTRYWDFSLPSAQVHPTTVSKYNTFLQLLLIGALLAVPVVSAEPWYGQLLDGVGGTQESIQKGLEGFQWLVAGTTAWSGLSYAVLKDAVTIMGTDEALKQKQGRRGRRIIGIMFGGTVLVAVWLALTREEEHKSTTSEPVEEKKG</sequence>
<keyword evidence="4 11" id="KW-0812">Transmembrane</keyword>
<evidence type="ECO:0000256" key="8">
    <source>
        <dbReference type="ARBA" id="ARBA00023209"/>
    </source>
</evidence>
<feature type="transmembrane region" description="Helical" evidence="11">
    <location>
        <begin position="135"/>
        <end position="154"/>
    </location>
</feature>
<feature type="transmembrane region" description="Helical" evidence="11">
    <location>
        <begin position="104"/>
        <end position="123"/>
    </location>
</feature>
<evidence type="ECO:0000256" key="3">
    <source>
        <dbReference type="ARBA" id="ARBA00022679"/>
    </source>
</evidence>
<feature type="transmembrane region" description="Helical" evidence="11">
    <location>
        <begin position="296"/>
        <end position="316"/>
    </location>
</feature>
<evidence type="ECO:0000256" key="4">
    <source>
        <dbReference type="ARBA" id="ARBA00022692"/>
    </source>
</evidence>
<accession>A0A2K1QKD1</accession>
<dbReference type="PANTHER" id="PTHR14269:SF60">
    <property type="entry name" value="CARDIOLIPIN SYNTHASE (CMP-FORMING)"/>
    <property type="match status" value="1"/>
</dbReference>
<feature type="transmembrane region" description="Helical" evidence="11">
    <location>
        <begin position="215"/>
        <end position="236"/>
    </location>
</feature>
<dbReference type="GO" id="GO:0032049">
    <property type="term" value="P:cardiolipin biosynthetic process"/>
    <property type="evidence" value="ECO:0007669"/>
    <property type="project" value="TreeGrafter"/>
</dbReference>
<comment type="caution">
    <text evidence="12">The sequence shown here is derived from an EMBL/GenBank/DDBJ whole genome shotgun (WGS) entry which is preliminary data.</text>
</comment>
<evidence type="ECO:0000313" key="12">
    <source>
        <dbReference type="EMBL" id="PNS15340.1"/>
    </source>
</evidence>
<dbReference type="InterPro" id="IPR048254">
    <property type="entry name" value="CDP_ALCOHOL_P_TRANSF_CS"/>
</dbReference>
<dbReference type="GO" id="GO:0005739">
    <property type="term" value="C:mitochondrion"/>
    <property type="evidence" value="ECO:0007669"/>
    <property type="project" value="TreeGrafter"/>
</dbReference>
<feature type="transmembrane region" description="Helical" evidence="11">
    <location>
        <begin position="78"/>
        <end position="98"/>
    </location>
</feature>
<dbReference type="FunCoup" id="A0A2K1QKD1">
    <property type="interactions" value="342"/>
</dbReference>
<dbReference type="FunFam" id="1.20.120.1760:FF:000017">
    <property type="entry name" value="Phosphatidyl synthase"/>
    <property type="match status" value="1"/>
</dbReference>
<proteinExistence type="inferred from homology"/>
<evidence type="ECO:0000256" key="5">
    <source>
        <dbReference type="ARBA" id="ARBA00022989"/>
    </source>
</evidence>
<evidence type="ECO:0000256" key="1">
    <source>
        <dbReference type="ARBA" id="ARBA00004141"/>
    </source>
</evidence>
<keyword evidence="6" id="KW-0443">Lipid metabolism</keyword>
<evidence type="ECO:0000256" key="9">
    <source>
        <dbReference type="ARBA" id="ARBA00023264"/>
    </source>
</evidence>